<dbReference type="InterPro" id="IPR048366">
    <property type="entry name" value="TNP-like_GBD"/>
</dbReference>
<evidence type="ECO:0000259" key="7">
    <source>
        <dbReference type="PROSITE" id="PS50950"/>
    </source>
</evidence>
<keyword evidence="4 5" id="KW-0238">DNA-binding</keyword>
<gene>
    <name evidence="9" type="primary">LOC136076977</name>
</gene>
<organism evidence="8 9">
    <name type="scientific">Hydra vulgaris</name>
    <name type="common">Hydra</name>
    <name type="synonym">Hydra attenuata</name>
    <dbReference type="NCBI Taxonomy" id="6087"/>
    <lineage>
        <taxon>Eukaryota</taxon>
        <taxon>Metazoa</taxon>
        <taxon>Cnidaria</taxon>
        <taxon>Hydrozoa</taxon>
        <taxon>Hydroidolina</taxon>
        <taxon>Anthoathecata</taxon>
        <taxon>Aplanulata</taxon>
        <taxon>Hydridae</taxon>
        <taxon>Hydra</taxon>
    </lineage>
</organism>
<keyword evidence="3" id="KW-0862">Zinc</keyword>
<dbReference type="PROSITE" id="PS50950">
    <property type="entry name" value="ZF_THAP"/>
    <property type="match status" value="1"/>
</dbReference>
<evidence type="ECO:0000256" key="5">
    <source>
        <dbReference type="PROSITE-ProRule" id="PRU00309"/>
    </source>
</evidence>
<evidence type="ECO:0000256" key="4">
    <source>
        <dbReference type="ARBA" id="ARBA00023125"/>
    </source>
</evidence>
<evidence type="ECO:0000256" key="2">
    <source>
        <dbReference type="ARBA" id="ARBA00022771"/>
    </source>
</evidence>
<dbReference type="GeneID" id="136076977"/>
<dbReference type="RefSeq" id="XP_065647150.1">
    <property type="nucleotide sequence ID" value="XM_065791078.1"/>
</dbReference>
<evidence type="ECO:0000256" key="6">
    <source>
        <dbReference type="SAM" id="Coils"/>
    </source>
</evidence>
<sequence>MPGANCSVYGCHTSRYSHGIAIFSLPKGQDDFTVQWRRKLTEVITKDRLIDSALRKQIASESLHICEKHFKEHEVNRNSTRARLIPGSLPSENLPIKSVQTSSLLKKTRLSTLIITSKKDCNESDKVQNHVHFFYKSFQEFVDRVSILKLESWELDISKDLVKVFKVDNIHLQPKYEVYVQPSLIFTIRSFAWNLPNTHDIYLNYKQSVKNITLSSIIALLSTYSLCQGVASGSNCFKKHILTKLYNPSVPSITTFESEFNRSTLCFLLIKSGDICNECKALELSQNTKLQKAAKRKAETLTKPAHVNAPISITSPDRIKLTLQNYRSENAILKQEMKNMQDEIQKSSLRVTSDFDNDIKNPMSNAFDNVSPFMKFFWTEQQKYLLSNPTSVRYHPMIIRYCLSLCAKSPSAYEDIRFDKKSGTGFLVLPSRRCLRDYKNYIHPQRGFNPDIIKELKSKVNDFSDIEKYIVLLFDEIKIQENLVWDKHTGEIIGFVDLGDIDLNYATLQKTDAVATHVLVFMIRSIVNPFKFTLANFATLGISSAQIFPLFWKAVGICELECKLKVMATTCDGASPNRKFFKMHSRLSNSNVKKDAVVTYKTINLYCPERYIYFIADPPHLLKTTRNCIYSSGSGKCTRYMWNDGLYILWSHISDIFKEDQTCGLHLLPKLSYDHIKLSSYSVMNVKLAAQVLSTTVSKVLLNYGSPDLLLQQLTFVQ</sequence>
<evidence type="ECO:0000256" key="1">
    <source>
        <dbReference type="ARBA" id="ARBA00022723"/>
    </source>
</evidence>
<dbReference type="Pfam" id="PF21787">
    <property type="entry name" value="TNP-like_RNaseH_N"/>
    <property type="match status" value="1"/>
</dbReference>
<dbReference type="SUPFAM" id="SSF57716">
    <property type="entry name" value="Glucocorticoid receptor-like (DNA-binding domain)"/>
    <property type="match status" value="1"/>
</dbReference>
<proteinExistence type="predicted"/>
<keyword evidence="2 5" id="KW-0863">Zinc-finger</keyword>
<keyword evidence="6" id="KW-0175">Coiled coil</keyword>
<evidence type="ECO:0000313" key="8">
    <source>
        <dbReference type="Proteomes" id="UP001652625"/>
    </source>
</evidence>
<protein>
    <submittedName>
        <fullName evidence="9">Uncharacterized protein LOC136076977</fullName>
    </submittedName>
</protein>
<reference evidence="9" key="2">
    <citation type="submission" date="2025-08" db="UniProtKB">
        <authorList>
            <consortium name="RefSeq"/>
        </authorList>
    </citation>
    <scope>IDENTIFICATION</scope>
</reference>
<evidence type="ECO:0000313" key="9">
    <source>
        <dbReference type="RefSeq" id="XP_065647150.1"/>
    </source>
</evidence>
<accession>A0ABM4BDW9</accession>
<feature type="domain" description="THAP-type" evidence="7">
    <location>
        <begin position="1"/>
        <end position="93"/>
    </location>
</feature>
<dbReference type="Pfam" id="PF05485">
    <property type="entry name" value="THAP"/>
    <property type="match status" value="1"/>
</dbReference>
<feature type="coiled-coil region" evidence="6">
    <location>
        <begin position="323"/>
        <end position="350"/>
    </location>
</feature>
<keyword evidence="8" id="KW-1185">Reference proteome</keyword>
<reference evidence="8" key="1">
    <citation type="submission" date="2025-05" db="UniProtKB">
        <authorList>
            <consortium name="RefSeq"/>
        </authorList>
    </citation>
    <scope>NUCLEOTIDE SEQUENCE [LARGE SCALE GENOMIC DNA]</scope>
</reference>
<dbReference type="Pfam" id="PF21788">
    <property type="entry name" value="TNP-like_GBD"/>
    <property type="match status" value="1"/>
</dbReference>
<name>A0ABM4BDW9_HYDVU</name>
<dbReference type="Proteomes" id="UP001652625">
    <property type="component" value="Chromosome 02"/>
</dbReference>
<keyword evidence="1" id="KW-0479">Metal-binding</keyword>
<dbReference type="InterPro" id="IPR048365">
    <property type="entry name" value="TNP-like_RNaseH_N"/>
</dbReference>
<dbReference type="InterPro" id="IPR006612">
    <property type="entry name" value="THAP_Znf"/>
</dbReference>
<evidence type="ECO:0000256" key="3">
    <source>
        <dbReference type="ARBA" id="ARBA00022833"/>
    </source>
</evidence>